<evidence type="ECO:0000256" key="2">
    <source>
        <dbReference type="ARBA" id="ARBA00022679"/>
    </source>
</evidence>
<dbReference type="PANTHER" id="PTHR43619:SF2">
    <property type="entry name" value="S-ADENOSYL-L-METHIONINE-DEPENDENT METHYLTRANSFERASES SUPERFAMILY PROTEIN"/>
    <property type="match status" value="1"/>
</dbReference>
<dbReference type="STRING" id="1387353.BSF38_03012"/>
<keyword evidence="2 3" id="KW-0808">Transferase</keyword>
<dbReference type="Proteomes" id="UP000186309">
    <property type="component" value="Chromosome"/>
</dbReference>
<name>A0A1U7CRC9_9BACT</name>
<dbReference type="GO" id="GO:0032259">
    <property type="term" value="P:methylation"/>
    <property type="evidence" value="ECO:0007669"/>
    <property type="project" value="UniProtKB-KW"/>
</dbReference>
<dbReference type="InterPro" id="IPR016874">
    <property type="entry name" value="TcmP-like"/>
</dbReference>
<dbReference type="PANTHER" id="PTHR43619">
    <property type="entry name" value="S-ADENOSYL-L-METHIONINE-DEPENDENT METHYLTRANSFERASE YKTD-RELATED"/>
    <property type="match status" value="1"/>
</dbReference>
<protein>
    <submittedName>
        <fullName evidence="3">S-adenosyl-L-methionine-dependent methyltransferase</fullName>
        <ecNumber evidence="3">2.1.1.-</ecNumber>
    </submittedName>
</protein>
<dbReference type="KEGG" id="pbor:BSF38_03012"/>
<dbReference type="EC" id="2.1.1.-" evidence="3"/>
<dbReference type="Pfam" id="PF04072">
    <property type="entry name" value="LCM"/>
    <property type="match status" value="1"/>
</dbReference>
<gene>
    <name evidence="3" type="ORF">BSF38_03012</name>
</gene>
<dbReference type="Gene3D" id="3.40.50.150">
    <property type="entry name" value="Vaccinia Virus protein VP39"/>
    <property type="match status" value="1"/>
</dbReference>
<evidence type="ECO:0000313" key="3">
    <source>
        <dbReference type="EMBL" id="APW61497.1"/>
    </source>
</evidence>
<dbReference type="RefSeq" id="WP_076346894.1">
    <property type="nucleotide sequence ID" value="NZ_CP019082.1"/>
</dbReference>
<keyword evidence="4" id="KW-1185">Reference proteome</keyword>
<dbReference type="AlphaFoldDB" id="A0A1U7CRC9"/>
<evidence type="ECO:0000256" key="1">
    <source>
        <dbReference type="ARBA" id="ARBA00022603"/>
    </source>
</evidence>
<dbReference type="GO" id="GO:0008168">
    <property type="term" value="F:methyltransferase activity"/>
    <property type="evidence" value="ECO:0007669"/>
    <property type="project" value="UniProtKB-KW"/>
</dbReference>
<dbReference type="PIRSF" id="PIRSF028177">
    <property type="entry name" value="Polyketide_synth_Omtfrase_TcmP"/>
    <property type="match status" value="1"/>
</dbReference>
<reference evidence="4" key="1">
    <citation type="submission" date="2016-12" db="EMBL/GenBank/DDBJ databases">
        <title>Comparative genomics of four Isosphaeraceae planctomycetes: a common pool of plasmids and glycoside hydrolase genes.</title>
        <authorList>
            <person name="Ivanova A."/>
        </authorList>
    </citation>
    <scope>NUCLEOTIDE SEQUENCE [LARGE SCALE GENOMIC DNA]</scope>
    <source>
        <strain evidence="4">PX4</strain>
    </source>
</reference>
<dbReference type="InterPro" id="IPR029063">
    <property type="entry name" value="SAM-dependent_MTases_sf"/>
</dbReference>
<evidence type="ECO:0000313" key="4">
    <source>
        <dbReference type="Proteomes" id="UP000186309"/>
    </source>
</evidence>
<sequence length="271" mass="30950">MGTLKVELTKEKETLLITLFAKAMDSRAADSILGDRWADEAVGRLDYDFAKLKIKRDETIGIAMRAKHLDRWTSEFLVENPRGIVLNLGCGLDSRVYRLDPPAAVRWFDVDFPEVVELRRRLYPDRAGGRLIGTSVTDPNWIGALPSDGPALIVAEGLMPYLEEDDLRRLLERLTTHFPTGVLAFDGYSRLGLRFMKNLPCIQATGATFRWGIDDPCELEAMIPRLKLVEETAYYNPSVVARMSWTSRLLIRVWSCFPALRRIGRLLRYRF</sequence>
<keyword evidence="1 3" id="KW-0489">Methyltransferase</keyword>
<dbReference type="EMBL" id="CP019082">
    <property type="protein sequence ID" value="APW61497.1"/>
    <property type="molecule type" value="Genomic_DNA"/>
</dbReference>
<dbReference type="OrthoDB" id="9800233at2"/>
<dbReference type="InterPro" id="IPR007213">
    <property type="entry name" value="Ppm1/Ppm2/Tcmp"/>
</dbReference>
<proteinExistence type="predicted"/>
<organism evidence="3 4">
    <name type="scientific">Paludisphaera borealis</name>
    <dbReference type="NCBI Taxonomy" id="1387353"/>
    <lineage>
        <taxon>Bacteria</taxon>
        <taxon>Pseudomonadati</taxon>
        <taxon>Planctomycetota</taxon>
        <taxon>Planctomycetia</taxon>
        <taxon>Isosphaerales</taxon>
        <taxon>Isosphaeraceae</taxon>
        <taxon>Paludisphaera</taxon>
    </lineage>
</organism>
<accession>A0A1U7CRC9</accession>
<dbReference type="SUPFAM" id="SSF53335">
    <property type="entry name" value="S-adenosyl-L-methionine-dependent methyltransferases"/>
    <property type="match status" value="1"/>
</dbReference>